<keyword evidence="3" id="KW-1185">Reference proteome</keyword>
<feature type="transmembrane region" description="Helical" evidence="1">
    <location>
        <begin position="40"/>
        <end position="63"/>
    </location>
</feature>
<keyword evidence="1" id="KW-0812">Transmembrane</keyword>
<proteinExistence type="predicted"/>
<organism evidence="2 3">
    <name type="scientific">Taxus chinensis</name>
    <name type="common">Chinese yew</name>
    <name type="synonym">Taxus wallichiana var. chinensis</name>
    <dbReference type="NCBI Taxonomy" id="29808"/>
    <lineage>
        <taxon>Eukaryota</taxon>
        <taxon>Viridiplantae</taxon>
        <taxon>Streptophyta</taxon>
        <taxon>Embryophyta</taxon>
        <taxon>Tracheophyta</taxon>
        <taxon>Spermatophyta</taxon>
        <taxon>Pinopsida</taxon>
        <taxon>Pinidae</taxon>
        <taxon>Conifers II</taxon>
        <taxon>Cupressales</taxon>
        <taxon>Taxaceae</taxon>
        <taxon>Taxus</taxon>
    </lineage>
</organism>
<name>A0AA38CQJ8_TAXCH</name>
<protein>
    <submittedName>
        <fullName evidence="2">Uncharacterized protein</fullName>
    </submittedName>
</protein>
<reference evidence="2 3" key="1">
    <citation type="journal article" date="2021" name="Nat. Plants">
        <title>The Taxus genome provides insights into paclitaxel biosynthesis.</title>
        <authorList>
            <person name="Xiong X."/>
            <person name="Gou J."/>
            <person name="Liao Q."/>
            <person name="Li Y."/>
            <person name="Zhou Q."/>
            <person name="Bi G."/>
            <person name="Li C."/>
            <person name="Du R."/>
            <person name="Wang X."/>
            <person name="Sun T."/>
            <person name="Guo L."/>
            <person name="Liang H."/>
            <person name="Lu P."/>
            <person name="Wu Y."/>
            <person name="Zhang Z."/>
            <person name="Ro D.K."/>
            <person name="Shang Y."/>
            <person name="Huang S."/>
            <person name="Yan J."/>
        </authorList>
    </citation>
    <scope>NUCLEOTIDE SEQUENCE [LARGE SCALE GENOMIC DNA]</scope>
    <source>
        <strain evidence="2">Ta-2019</strain>
    </source>
</reference>
<keyword evidence="1" id="KW-0472">Membrane</keyword>
<evidence type="ECO:0000313" key="2">
    <source>
        <dbReference type="EMBL" id="KAH9300779.1"/>
    </source>
</evidence>
<dbReference type="EMBL" id="JAHRHJ020000009">
    <property type="protein sequence ID" value="KAH9300779.1"/>
    <property type="molecule type" value="Genomic_DNA"/>
</dbReference>
<keyword evidence="1" id="KW-1133">Transmembrane helix</keyword>
<dbReference type="Proteomes" id="UP000824469">
    <property type="component" value="Unassembled WGS sequence"/>
</dbReference>
<sequence>LLRMGMHLDGITGKQECSVTKLHSYIYRWTAHRRGFLSRCLYFILCIFLLPALKLLSSAGIGLELELCGANNKKGIMKRVLEEGEAEWEAKRDHIGMSNDDFDVEFFALLKQIERTKKQFGALRMINIDKPLLPPTFGIDKGVVTPKPTWQPKFVWEDLCGGTTMRMGPTTSTK</sequence>
<feature type="non-terminal residue" evidence="2">
    <location>
        <position position="1"/>
    </location>
</feature>
<evidence type="ECO:0000256" key="1">
    <source>
        <dbReference type="SAM" id="Phobius"/>
    </source>
</evidence>
<gene>
    <name evidence="2" type="ORF">KI387_012362</name>
</gene>
<dbReference type="AlphaFoldDB" id="A0AA38CQJ8"/>
<comment type="caution">
    <text evidence="2">The sequence shown here is derived from an EMBL/GenBank/DDBJ whole genome shotgun (WGS) entry which is preliminary data.</text>
</comment>
<feature type="non-terminal residue" evidence="2">
    <location>
        <position position="174"/>
    </location>
</feature>
<evidence type="ECO:0000313" key="3">
    <source>
        <dbReference type="Proteomes" id="UP000824469"/>
    </source>
</evidence>
<accession>A0AA38CQJ8</accession>